<protein>
    <submittedName>
        <fullName evidence="2">Phospholipid transport system transporter-binding protein</fullName>
    </submittedName>
</protein>
<organism evidence="2 3">
    <name type="scientific">Thiobaca trueperi</name>
    <dbReference type="NCBI Taxonomy" id="127458"/>
    <lineage>
        <taxon>Bacteria</taxon>
        <taxon>Pseudomonadati</taxon>
        <taxon>Pseudomonadota</taxon>
        <taxon>Gammaproteobacteria</taxon>
        <taxon>Chromatiales</taxon>
        <taxon>Chromatiaceae</taxon>
        <taxon>Thiobaca</taxon>
    </lineage>
</organism>
<keyword evidence="3" id="KW-1185">Reference proteome</keyword>
<comment type="caution">
    <text evidence="2">The sequence shown here is derived from an EMBL/GenBank/DDBJ whole genome shotgun (WGS) entry which is preliminary data.</text>
</comment>
<sequence length="117" mass="12947">MSRQAVTLQTDAGRWRLAGALDFTTVPGLVAEAEKLFRNPALRSLAHLEIDLAAVEFANSAGLALLLEWMEMAESRDIRLVYLHLPDSLHRIAAFSNLQDLLPVVPDPDRQTVNGQD</sequence>
<dbReference type="PROSITE" id="PS50801">
    <property type="entry name" value="STAS"/>
    <property type="match status" value="1"/>
</dbReference>
<name>A0A4R3MUU1_9GAMM</name>
<feature type="domain" description="STAS" evidence="1">
    <location>
        <begin position="16"/>
        <end position="102"/>
    </location>
</feature>
<evidence type="ECO:0000313" key="2">
    <source>
        <dbReference type="EMBL" id="TCT20248.1"/>
    </source>
</evidence>
<evidence type="ECO:0000313" key="3">
    <source>
        <dbReference type="Proteomes" id="UP000295717"/>
    </source>
</evidence>
<gene>
    <name evidence="2" type="ORF">EDC35_106175</name>
</gene>
<dbReference type="EMBL" id="SMAO01000006">
    <property type="protein sequence ID" value="TCT20248.1"/>
    <property type="molecule type" value="Genomic_DNA"/>
</dbReference>
<dbReference type="Proteomes" id="UP000295717">
    <property type="component" value="Unassembled WGS sequence"/>
</dbReference>
<dbReference type="InterPro" id="IPR058548">
    <property type="entry name" value="MlaB-like_STAS"/>
</dbReference>
<dbReference type="Pfam" id="PF13466">
    <property type="entry name" value="STAS_2"/>
    <property type="match status" value="1"/>
</dbReference>
<dbReference type="AlphaFoldDB" id="A0A4R3MUU1"/>
<dbReference type="CDD" id="cd07043">
    <property type="entry name" value="STAS_anti-anti-sigma_factors"/>
    <property type="match status" value="1"/>
</dbReference>
<dbReference type="SUPFAM" id="SSF52091">
    <property type="entry name" value="SpoIIaa-like"/>
    <property type="match status" value="1"/>
</dbReference>
<dbReference type="Gene3D" id="3.30.750.24">
    <property type="entry name" value="STAS domain"/>
    <property type="match status" value="1"/>
</dbReference>
<reference evidence="2 3" key="1">
    <citation type="submission" date="2019-03" db="EMBL/GenBank/DDBJ databases">
        <title>Genomic Encyclopedia of Type Strains, Phase IV (KMG-IV): sequencing the most valuable type-strain genomes for metagenomic binning, comparative biology and taxonomic classification.</title>
        <authorList>
            <person name="Goeker M."/>
        </authorList>
    </citation>
    <scope>NUCLEOTIDE SEQUENCE [LARGE SCALE GENOMIC DNA]</scope>
    <source>
        <strain evidence="2 3">DSM 13587</strain>
    </source>
</reference>
<dbReference type="InterPro" id="IPR036513">
    <property type="entry name" value="STAS_dom_sf"/>
</dbReference>
<proteinExistence type="predicted"/>
<evidence type="ECO:0000259" key="1">
    <source>
        <dbReference type="PROSITE" id="PS50801"/>
    </source>
</evidence>
<accession>A0A4R3MUU1</accession>
<dbReference type="InterPro" id="IPR002645">
    <property type="entry name" value="STAS_dom"/>
</dbReference>